<evidence type="ECO:0000313" key="4">
    <source>
        <dbReference type="EMBL" id="MDX8036906.1"/>
    </source>
</evidence>
<keyword evidence="4" id="KW-0378">Hydrolase</keyword>
<gene>
    <name evidence="4" type="ORF">SK803_42490</name>
</gene>
<dbReference type="RefSeq" id="WP_319971902.1">
    <property type="nucleotide sequence ID" value="NZ_JAXAVW010000051.1"/>
</dbReference>
<keyword evidence="2" id="KW-0812">Transmembrane</keyword>
<evidence type="ECO:0000256" key="1">
    <source>
        <dbReference type="ARBA" id="ARBA00005801"/>
    </source>
</evidence>
<dbReference type="InterPro" id="IPR050882">
    <property type="entry name" value="Prepilin_peptidase/N-MTase"/>
</dbReference>
<feature type="transmembrane region" description="Helical" evidence="2">
    <location>
        <begin position="72"/>
        <end position="92"/>
    </location>
</feature>
<feature type="transmembrane region" description="Helical" evidence="2">
    <location>
        <begin position="112"/>
        <end position="138"/>
    </location>
</feature>
<dbReference type="EMBL" id="JAXAVW010000051">
    <property type="protein sequence ID" value="MDX8036906.1"/>
    <property type="molecule type" value="Genomic_DNA"/>
</dbReference>
<protein>
    <submittedName>
        <fullName evidence="4">Prepilin peptidase</fullName>
        <ecNumber evidence="4">3.4.23.43</ecNumber>
    </submittedName>
</protein>
<evidence type="ECO:0000313" key="5">
    <source>
        <dbReference type="Proteomes" id="UP001285521"/>
    </source>
</evidence>
<sequence>MVTAVAFSALAWRIGAVPDLFAYSWLAAVGVPLAAIDWNSRTLPTQLIWPGGIVLAALFGMAALLNRDAYPLLRSGVGMLVLLAFYGALYFLQPGQLGGGDLRLAALLGLALGWLGLSAILVGTLVGWFGAALALLVLRISRPSRPSHDVPLGPFLIIGAFSVVLTQQMT</sequence>
<proteinExistence type="inferred from homology"/>
<dbReference type="EC" id="3.4.23.43" evidence="4"/>
<evidence type="ECO:0000256" key="2">
    <source>
        <dbReference type="SAM" id="Phobius"/>
    </source>
</evidence>
<keyword evidence="5" id="KW-1185">Reference proteome</keyword>
<dbReference type="Pfam" id="PF01478">
    <property type="entry name" value="Peptidase_A24"/>
    <property type="match status" value="1"/>
</dbReference>
<dbReference type="PANTHER" id="PTHR30487">
    <property type="entry name" value="TYPE 4 PREPILIN-LIKE PROTEINS LEADER PEPTIDE-PROCESSING ENZYME"/>
    <property type="match status" value="1"/>
</dbReference>
<comment type="caution">
    <text evidence="4">The sequence shown here is derived from an EMBL/GenBank/DDBJ whole genome shotgun (WGS) entry which is preliminary data.</text>
</comment>
<comment type="similarity">
    <text evidence="1">Belongs to the peptidase A24 family.</text>
</comment>
<dbReference type="Proteomes" id="UP001285521">
    <property type="component" value="Unassembled WGS sequence"/>
</dbReference>
<reference evidence="4 5" key="2">
    <citation type="submission" date="2023-11" db="EMBL/GenBank/DDBJ databases">
        <authorList>
            <person name="Lara A.C."/>
            <person name="Chronakova A."/>
        </authorList>
    </citation>
    <scope>NUCLEOTIDE SEQUENCE [LARGE SCALE GENOMIC DNA]</scope>
    <source>
        <strain evidence="4 5">BCCO 10_0856</strain>
    </source>
</reference>
<evidence type="ECO:0000259" key="3">
    <source>
        <dbReference type="Pfam" id="PF01478"/>
    </source>
</evidence>
<reference evidence="4 5" key="1">
    <citation type="submission" date="2023-11" db="EMBL/GenBank/DDBJ databases">
        <title>Lentzea sokolovensis, sp. nov., Lentzea kristufkii, sp. nov., and Lentzea miocenensis, sp. nov., rare actinobacteria from Sokolov Coal Basin, Miocene lacustrine sediment, Czech Republic.</title>
        <authorList>
            <person name="Lara A."/>
            <person name="Kotroba L."/>
            <person name="Nouioui I."/>
            <person name="Neumann-Schaal M."/>
            <person name="Mast Y."/>
            <person name="Chronakova A."/>
        </authorList>
    </citation>
    <scope>NUCLEOTIDE SEQUENCE [LARGE SCALE GENOMIC DNA]</scope>
    <source>
        <strain evidence="4 5">BCCO 10_0856</strain>
    </source>
</reference>
<feature type="transmembrane region" description="Helical" evidence="2">
    <location>
        <begin position="150"/>
        <end position="169"/>
    </location>
</feature>
<dbReference type="PANTHER" id="PTHR30487:SF0">
    <property type="entry name" value="PREPILIN LEADER PEPTIDASE_N-METHYLTRANSFERASE-RELATED"/>
    <property type="match status" value="1"/>
</dbReference>
<name>A0ABU4TFD6_9PSEU</name>
<dbReference type="InterPro" id="IPR000045">
    <property type="entry name" value="Prepilin_IV_endopep_pep"/>
</dbReference>
<dbReference type="GO" id="GO:0004190">
    <property type="term" value="F:aspartic-type endopeptidase activity"/>
    <property type="evidence" value="ECO:0007669"/>
    <property type="project" value="UniProtKB-EC"/>
</dbReference>
<dbReference type="Gene3D" id="1.20.120.1220">
    <property type="match status" value="1"/>
</dbReference>
<organism evidence="4 5">
    <name type="scientific">Lentzea miocenica</name>
    <dbReference type="NCBI Taxonomy" id="3095431"/>
    <lineage>
        <taxon>Bacteria</taxon>
        <taxon>Bacillati</taxon>
        <taxon>Actinomycetota</taxon>
        <taxon>Actinomycetes</taxon>
        <taxon>Pseudonocardiales</taxon>
        <taxon>Pseudonocardiaceae</taxon>
        <taxon>Lentzea</taxon>
    </lineage>
</organism>
<keyword evidence="2" id="KW-0472">Membrane</keyword>
<feature type="transmembrane region" description="Helical" evidence="2">
    <location>
        <begin position="47"/>
        <end position="65"/>
    </location>
</feature>
<accession>A0ABU4TFD6</accession>
<feature type="domain" description="Prepilin type IV endopeptidase peptidase" evidence="3">
    <location>
        <begin position="31"/>
        <end position="129"/>
    </location>
</feature>
<keyword evidence="2" id="KW-1133">Transmembrane helix</keyword>